<reference evidence="1 2" key="1">
    <citation type="journal article" date="2024" name="Front. Microbiol.">
        <title>Pangenomic and biochemical analyses of Helcococcus ovis reveal widespread tetracycline resistance and a novel bacterial species, Helcococcus bovis.</title>
        <authorList>
            <person name="Cunha F."/>
            <person name="Zhai Y."/>
            <person name="Casaro S."/>
            <person name="Jones K.L."/>
            <person name="Hernandez M."/>
            <person name="Bisinotto R.S."/>
            <person name="Kariyawasam S."/>
            <person name="Brown M.B."/>
            <person name="Phillips A."/>
            <person name="Jeong K.C."/>
            <person name="Galvao K.N."/>
        </authorList>
    </citation>
    <scope>NUCLEOTIDE SEQUENCE [LARGE SCALE GENOMIC DNA]</scope>
    <source>
        <strain evidence="1 2">KG197</strain>
    </source>
</reference>
<accession>A0ABW9F709</accession>
<organism evidence="1 2">
    <name type="scientific">Helcococcus bovis</name>
    <dbReference type="NCBI Taxonomy" id="3153252"/>
    <lineage>
        <taxon>Bacteria</taxon>
        <taxon>Bacillati</taxon>
        <taxon>Bacillota</taxon>
        <taxon>Tissierellia</taxon>
        <taxon>Tissierellales</taxon>
        <taxon>Peptoniphilaceae</taxon>
        <taxon>Helcococcus</taxon>
    </lineage>
</organism>
<gene>
    <name evidence="1" type="primary">mobC</name>
    <name evidence="1" type="ORF">ABGF40_04040</name>
</gene>
<keyword evidence="2" id="KW-1185">Reference proteome</keyword>
<comment type="caution">
    <text evidence="1">The sequence shown here is derived from an EMBL/GenBank/DDBJ whole genome shotgun (WGS) entry which is preliminary data.</text>
</comment>
<evidence type="ECO:0000313" key="1">
    <source>
        <dbReference type="EMBL" id="MFM1524835.1"/>
    </source>
</evidence>
<dbReference type="EMBL" id="JBFNFH010000007">
    <property type="protein sequence ID" value="MFM1524835.1"/>
    <property type="molecule type" value="Genomic_DNA"/>
</dbReference>
<dbReference type="Proteomes" id="UP001629536">
    <property type="component" value="Unassembled WGS sequence"/>
</dbReference>
<dbReference type="InterPro" id="IPR053842">
    <property type="entry name" value="NikA-like"/>
</dbReference>
<proteinExistence type="predicted"/>
<protein>
    <submittedName>
        <fullName evidence="1">Plasmid mobilization relaxosome protein MobC</fullName>
    </submittedName>
</protein>
<sequence length="112" mass="13737">MQKDKFIFCRVNRDEEKIIKEKLNKSKFNNLSEYIRNILLKKEVNIIDFEIIRKRNYEINKIGNNINQIAKRVNTINEFYYEDFVEFQKEFKKMINENKKINDDIIKIIKGK</sequence>
<dbReference type="RefSeq" id="WP_408105271.1">
    <property type="nucleotide sequence ID" value="NZ_JBFNFH010000007.1"/>
</dbReference>
<name>A0ABW9F709_9FIRM</name>
<dbReference type="Pfam" id="PF21983">
    <property type="entry name" value="NikA-like"/>
    <property type="match status" value="1"/>
</dbReference>
<evidence type="ECO:0000313" key="2">
    <source>
        <dbReference type="Proteomes" id="UP001629536"/>
    </source>
</evidence>